<evidence type="ECO:0000313" key="5">
    <source>
        <dbReference type="EMBL" id="PHQ37235.1"/>
    </source>
</evidence>
<dbReference type="InterPro" id="IPR013517">
    <property type="entry name" value="FG-GAP"/>
</dbReference>
<feature type="domain" description="ASPIC/UnbV" evidence="4">
    <location>
        <begin position="959"/>
        <end position="1024"/>
    </location>
</feature>
<dbReference type="SUPFAM" id="SSF48452">
    <property type="entry name" value="TPR-like"/>
    <property type="match status" value="1"/>
</dbReference>
<name>A0A2G1WDV1_9BACT</name>
<dbReference type="PANTHER" id="PTHR16026">
    <property type="entry name" value="CARTILAGE ACIDIC PROTEIN 1"/>
    <property type="match status" value="1"/>
</dbReference>
<dbReference type="Pfam" id="PF14559">
    <property type="entry name" value="TPR_19"/>
    <property type="match status" value="1"/>
</dbReference>
<evidence type="ECO:0000259" key="4">
    <source>
        <dbReference type="Pfam" id="PF07593"/>
    </source>
</evidence>
<dbReference type="InterPro" id="IPR027039">
    <property type="entry name" value="Crtac1"/>
</dbReference>
<dbReference type="PANTHER" id="PTHR16026:SF0">
    <property type="entry name" value="CARTILAGE ACIDIC PROTEIN 1"/>
    <property type="match status" value="1"/>
</dbReference>
<dbReference type="Gene3D" id="1.25.40.10">
    <property type="entry name" value="Tetratricopeptide repeat domain"/>
    <property type="match status" value="2"/>
</dbReference>
<dbReference type="EMBL" id="NIZW01000001">
    <property type="protein sequence ID" value="PHQ37235.1"/>
    <property type="molecule type" value="Genomic_DNA"/>
</dbReference>
<feature type="region of interest" description="Disordered" evidence="3">
    <location>
        <begin position="55"/>
        <end position="95"/>
    </location>
</feature>
<keyword evidence="2" id="KW-0802">TPR repeat</keyword>
<dbReference type="InterPro" id="IPR028994">
    <property type="entry name" value="Integrin_alpha_N"/>
</dbReference>
<organism evidence="5 6">
    <name type="scientific">Rhodopirellula bahusiensis</name>
    <dbReference type="NCBI Taxonomy" id="2014065"/>
    <lineage>
        <taxon>Bacteria</taxon>
        <taxon>Pseudomonadati</taxon>
        <taxon>Planctomycetota</taxon>
        <taxon>Planctomycetia</taxon>
        <taxon>Pirellulales</taxon>
        <taxon>Pirellulaceae</taxon>
        <taxon>Rhodopirellula</taxon>
    </lineage>
</organism>
<proteinExistence type="predicted"/>
<dbReference type="Pfam" id="PF07593">
    <property type="entry name" value="UnbV_ASPIC"/>
    <property type="match status" value="1"/>
</dbReference>
<comment type="caution">
    <text evidence="5">The sequence shown here is derived from an EMBL/GenBank/DDBJ whole genome shotgun (WGS) entry which is preliminary data.</text>
</comment>
<dbReference type="AlphaFoldDB" id="A0A2G1WDV1"/>
<accession>A0A2G1WDV1</accession>
<gene>
    <name evidence="5" type="ORF">CEE69_02545</name>
</gene>
<dbReference type="InterPro" id="IPR011519">
    <property type="entry name" value="UnbV_ASPIC"/>
</dbReference>
<keyword evidence="1" id="KW-0732">Signal</keyword>
<keyword evidence="6" id="KW-1185">Reference proteome</keyword>
<sequence>MKGERLSLHQEYHLPRPQHGRRCYPNWPSSVRWVGWKTITLWMVLVPMIGCNSKPATDQAEVKPPRVTDTIEPDQTSGTSDSTTRLKPKQVAEPAPESFQVDRVQALIQAGDFEAAGKVLHQHLVANPNDPVALFTLAQLHAASDDLETAIKTLRHPAIEESDAALPALGTTADWLVQLGRSEEAADCYRRMLQVAPDAVMIHRRLASLMIRTGRTPLAQASLRQLCRSGNIQLPELAALISISQADSDRPIGPVAEARRLAKQHDYQGAVDRLAARSETEYQTPDVSAFQTRMLAETQQDKMVAKRLVQGRVEQKAYSDYWAALGIHSLRRKDVETAITAFSNAIAIDPTDASSLQRLSQAYRTSGDVESADRLHKQFRRVLKTIRLSNQIAASPSEATAIEDLADALDSLDRRLEAVLWRTIAASHQPDAGDNIQTLQTQFARLAESDDAFPFTPLPETLQVPTSIATEEPDNVSKRHRWMASRQSGVWPAPPTTASWRNVAADVGLDHQFRVAKTPQSKAFSIYQSLGGGVAAIDYDLDGRCDLYCAQGAADPPEFRSDEPNPLYRNTGEKVTDFSHLAGTGETTYTVGVTAGDWNQDGFDDLAVNQFGSIVLLTNCADGTFRRDVLLSKPTTWLPSSIAISDVNADGLQDLIALAYADSEGIWKKPPVNEEGRPTYLIGPASFSGAANLALLGTSTGWETDFEEIRTPEAPVADTSLGLIIGLNLKNRHSEPNDIENQVNSIFIGNDQQNDRLWTHSNLTANAWTETAMVHGCAFGSFGNPSASMGIAAADFNQDGHDDLHITNFQDEPASLFYGCRSGFRDHSIGSGLHRHSFSVLGFGTAALDFDLNGLPDLMVTNGYIDDPAEQDQPYEQPMQLLVRQDKKYRLQTVMDPSGYWAKPHVGRAMARLDFDGDGRDDVAITNLTETSAILVNQTDTLHHWIRLALVGKDSPRNAIGAAITVVAGERTFSHRVTAGDGFLCRDQPAMTIGLGNHSEDVSIEVRWPNGHTQRWDDVSIDSAWLLTESDSLPFQMPPF</sequence>
<dbReference type="InterPro" id="IPR011990">
    <property type="entry name" value="TPR-like_helical_dom_sf"/>
</dbReference>
<evidence type="ECO:0000256" key="2">
    <source>
        <dbReference type="PROSITE-ProRule" id="PRU00339"/>
    </source>
</evidence>
<reference evidence="5 6" key="1">
    <citation type="submission" date="2017-06" db="EMBL/GenBank/DDBJ databases">
        <title>Description of Rhodopirellula bahusiensis sp. nov.</title>
        <authorList>
            <person name="Kizina J."/>
            <person name="Harder J."/>
        </authorList>
    </citation>
    <scope>NUCLEOTIDE SEQUENCE [LARGE SCALE GENOMIC DNA]</scope>
    <source>
        <strain evidence="5 6">SWK21</strain>
    </source>
</reference>
<dbReference type="PROSITE" id="PS50005">
    <property type="entry name" value="TPR"/>
    <property type="match status" value="1"/>
</dbReference>
<dbReference type="Pfam" id="PF13517">
    <property type="entry name" value="FG-GAP_3"/>
    <property type="match status" value="1"/>
</dbReference>
<dbReference type="InterPro" id="IPR019734">
    <property type="entry name" value="TPR_rpt"/>
</dbReference>
<dbReference type="OrthoDB" id="5287961at2"/>
<evidence type="ECO:0000256" key="3">
    <source>
        <dbReference type="SAM" id="MobiDB-lite"/>
    </source>
</evidence>
<protein>
    <submittedName>
        <fullName evidence="5">RNA-binding protein</fullName>
    </submittedName>
</protein>
<evidence type="ECO:0000256" key="1">
    <source>
        <dbReference type="ARBA" id="ARBA00022729"/>
    </source>
</evidence>
<feature type="repeat" description="TPR" evidence="2">
    <location>
        <begin position="319"/>
        <end position="352"/>
    </location>
</feature>
<dbReference type="Proteomes" id="UP000225740">
    <property type="component" value="Unassembled WGS sequence"/>
</dbReference>
<dbReference type="Gene3D" id="2.130.10.130">
    <property type="entry name" value="Integrin alpha, N-terminal"/>
    <property type="match status" value="2"/>
</dbReference>
<dbReference type="SUPFAM" id="SSF69318">
    <property type="entry name" value="Integrin alpha N-terminal domain"/>
    <property type="match status" value="1"/>
</dbReference>
<evidence type="ECO:0000313" key="6">
    <source>
        <dbReference type="Proteomes" id="UP000225740"/>
    </source>
</evidence>
<dbReference type="Pfam" id="PF13432">
    <property type="entry name" value="TPR_16"/>
    <property type="match status" value="1"/>
</dbReference>
<feature type="compositionally biased region" description="Polar residues" evidence="3">
    <location>
        <begin position="73"/>
        <end position="85"/>
    </location>
</feature>